<name>A0A8S1JCZ2_9CHLO</name>
<evidence type="ECO:0000313" key="3">
    <source>
        <dbReference type="Proteomes" id="UP000708148"/>
    </source>
</evidence>
<dbReference type="EMBL" id="CAJHUC010002574">
    <property type="protein sequence ID" value="CAD7704007.1"/>
    <property type="molecule type" value="Genomic_DNA"/>
</dbReference>
<keyword evidence="1" id="KW-0472">Membrane</keyword>
<evidence type="ECO:0000313" key="2">
    <source>
        <dbReference type="EMBL" id="CAD7704007.1"/>
    </source>
</evidence>
<protein>
    <submittedName>
        <fullName evidence="2">Uncharacterized protein</fullName>
    </submittedName>
</protein>
<proteinExistence type="predicted"/>
<dbReference type="OrthoDB" id="513207at2759"/>
<evidence type="ECO:0000256" key="1">
    <source>
        <dbReference type="SAM" id="Phobius"/>
    </source>
</evidence>
<keyword evidence="1" id="KW-0812">Transmembrane</keyword>
<comment type="caution">
    <text evidence="2">The sequence shown here is derived from an EMBL/GenBank/DDBJ whole genome shotgun (WGS) entry which is preliminary data.</text>
</comment>
<gene>
    <name evidence="2" type="ORF">OSTQU699_LOCUS9364</name>
</gene>
<feature type="transmembrane region" description="Helical" evidence="1">
    <location>
        <begin position="49"/>
        <end position="71"/>
    </location>
</feature>
<accession>A0A8S1JCZ2</accession>
<sequence>MVLLRLMQQVGFLESDSAGQVNVFATQPTQYVQGSVHDVKSNSVAHNSIAAGGALVGFVAIVLGMTALTSLGD</sequence>
<organism evidence="2 3">
    <name type="scientific">Ostreobium quekettii</name>
    <dbReference type="NCBI Taxonomy" id="121088"/>
    <lineage>
        <taxon>Eukaryota</taxon>
        <taxon>Viridiplantae</taxon>
        <taxon>Chlorophyta</taxon>
        <taxon>core chlorophytes</taxon>
        <taxon>Ulvophyceae</taxon>
        <taxon>TCBD clade</taxon>
        <taxon>Bryopsidales</taxon>
        <taxon>Ostreobineae</taxon>
        <taxon>Ostreobiaceae</taxon>
        <taxon>Ostreobium</taxon>
    </lineage>
</organism>
<keyword evidence="1" id="KW-1133">Transmembrane helix</keyword>
<dbReference type="AlphaFoldDB" id="A0A8S1JCZ2"/>
<reference evidence="2" key="1">
    <citation type="submission" date="2020-12" db="EMBL/GenBank/DDBJ databases">
        <authorList>
            <person name="Iha C."/>
        </authorList>
    </citation>
    <scope>NUCLEOTIDE SEQUENCE</scope>
</reference>
<keyword evidence="3" id="KW-1185">Reference proteome</keyword>
<dbReference type="Proteomes" id="UP000708148">
    <property type="component" value="Unassembled WGS sequence"/>
</dbReference>
<feature type="non-terminal residue" evidence="2">
    <location>
        <position position="73"/>
    </location>
</feature>